<accession>A0A7W5VJ20</accession>
<gene>
    <name evidence="2" type="ORF">FHR33_008215</name>
</gene>
<sequence>MRKVLVVFTVIQLALVVLQFYLATYGAFETPEPADPETAAIGWHVMNGFMVIPAVSLIATIVAAVARAPGRLIGLCVAPIVLVAIQMFVLFPLAELAGATMERTTPGSLYVLGFHAIVGVLMLGAAISAWRGAQAHARNAAGYQATETV</sequence>
<name>A0A7W5VJ20_9ACTN</name>
<dbReference type="Pfam" id="PF19728">
    <property type="entry name" value="DUF6220"/>
    <property type="match status" value="1"/>
</dbReference>
<feature type="transmembrane region" description="Helical" evidence="1">
    <location>
        <begin position="109"/>
        <end position="130"/>
    </location>
</feature>
<feature type="transmembrane region" description="Helical" evidence="1">
    <location>
        <begin position="43"/>
        <end position="65"/>
    </location>
</feature>
<dbReference type="GeneID" id="95394397"/>
<reference evidence="2 3" key="1">
    <citation type="submission" date="2020-08" db="EMBL/GenBank/DDBJ databases">
        <title>Sequencing the genomes of 1000 actinobacteria strains.</title>
        <authorList>
            <person name="Klenk H.-P."/>
        </authorList>
    </citation>
    <scope>NUCLEOTIDE SEQUENCE [LARGE SCALE GENOMIC DNA]</scope>
    <source>
        <strain evidence="2 3">DSM 44320</strain>
    </source>
</reference>
<evidence type="ECO:0000313" key="2">
    <source>
        <dbReference type="EMBL" id="MBB3732355.1"/>
    </source>
</evidence>
<comment type="caution">
    <text evidence="2">The sequence shown here is derived from an EMBL/GenBank/DDBJ whole genome shotgun (WGS) entry which is preliminary data.</text>
</comment>
<protein>
    <submittedName>
        <fullName evidence="2">Uncharacterized protein</fullName>
    </submittedName>
</protein>
<proteinExistence type="predicted"/>
<evidence type="ECO:0000313" key="3">
    <source>
        <dbReference type="Proteomes" id="UP000579945"/>
    </source>
</evidence>
<dbReference type="AlphaFoldDB" id="A0A7W5VJ20"/>
<dbReference type="EMBL" id="JACIBV010000001">
    <property type="protein sequence ID" value="MBB3732355.1"/>
    <property type="molecule type" value="Genomic_DNA"/>
</dbReference>
<evidence type="ECO:0000256" key="1">
    <source>
        <dbReference type="SAM" id="Phobius"/>
    </source>
</evidence>
<keyword evidence="1" id="KW-1133">Transmembrane helix</keyword>
<keyword evidence="1" id="KW-0472">Membrane</keyword>
<dbReference type="Proteomes" id="UP000579945">
    <property type="component" value="Unassembled WGS sequence"/>
</dbReference>
<dbReference type="RefSeq" id="WP_183659281.1">
    <property type="nucleotide sequence ID" value="NZ_JACIBV010000001.1"/>
</dbReference>
<organism evidence="2 3">
    <name type="scientific">Nonomuraea dietziae</name>
    <dbReference type="NCBI Taxonomy" id="65515"/>
    <lineage>
        <taxon>Bacteria</taxon>
        <taxon>Bacillati</taxon>
        <taxon>Actinomycetota</taxon>
        <taxon>Actinomycetes</taxon>
        <taxon>Streptosporangiales</taxon>
        <taxon>Streptosporangiaceae</taxon>
        <taxon>Nonomuraea</taxon>
    </lineage>
</organism>
<keyword evidence="1" id="KW-0812">Transmembrane</keyword>
<keyword evidence="3" id="KW-1185">Reference proteome</keyword>
<feature type="transmembrane region" description="Helical" evidence="1">
    <location>
        <begin position="72"/>
        <end position="94"/>
    </location>
</feature>
<dbReference type="InterPro" id="IPR046192">
    <property type="entry name" value="DUF6220"/>
</dbReference>